<dbReference type="Pfam" id="PF02771">
    <property type="entry name" value="Acyl-CoA_dh_N"/>
    <property type="match status" value="1"/>
</dbReference>
<feature type="domain" description="Acyl-CoA dehydrogenase/oxidase N-terminal" evidence="1">
    <location>
        <begin position="14"/>
        <end position="107"/>
    </location>
</feature>
<dbReference type="SUPFAM" id="SSF56645">
    <property type="entry name" value="Acyl-CoA dehydrogenase NM domain-like"/>
    <property type="match status" value="1"/>
</dbReference>
<dbReference type="RefSeq" id="WP_345369255.1">
    <property type="nucleotide sequence ID" value="NZ_BAABKD010000002.1"/>
</dbReference>
<organism evidence="2 3">
    <name type="scientific">Paenalcaligenes hermetiae</name>
    <dbReference type="NCBI Taxonomy" id="1157987"/>
    <lineage>
        <taxon>Bacteria</taxon>
        <taxon>Pseudomonadati</taxon>
        <taxon>Pseudomonadota</taxon>
        <taxon>Betaproteobacteria</taxon>
        <taxon>Burkholderiales</taxon>
        <taxon>Alcaligenaceae</taxon>
        <taxon>Paenalcaligenes</taxon>
    </lineage>
</organism>
<sequence>MAYQLNPELAQWLTAHALPLDQSNHHASLVIPKLAEHHLFGLGVPATYGGQAHSDFAEAVWAITAVAKYSLSAAFAYWAQRCFISYLLLDPSRPATAQYLPELLSGQLTGATGLSNAIKFLSGVEDLQVHATPTADGWELNGFLPWVSNVDNDGFVVAVAAQRPQQAPAIFLLQSDDKGLHRQTDLDLHCLQGSNTASIRIQSCHVGTDRLLADQAAEFIQQVRPPFLAFQCALSTGVALQSLEQVLAHPRLNTAHATQAQDLQHKLVTTQSHIITGCLNGAFLQQPTELFALRIEIARLCQEACLLELYTEGGASYLQGKREHTLRRVREALFLPLVSPTVQQLRQQLQTPFTFATA</sequence>
<proteinExistence type="predicted"/>
<dbReference type="InterPro" id="IPR009100">
    <property type="entry name" value="AcylCoA_DH/oxidase_NM_dom_sf"/>
</dbReference>
<reference evidence="3" key="1">
    <citation type="journal article" date="2019" name="Int. J. Syst. Evol. Microbiol.">
        <title>The Global Catalogue of Microorganisms (GCM) 10K type strain sequencing project: providing services to taxonomists for standard genome sequencing and annotation.</title>
        <authorList>
            <consortium name="The Broad Institute Genomics Platform"/>
            <consortium name="The Broad Institute Genome Sequencing Center for Infectious Disease"/>
            <person name="Wu L."/>
            <person name="Ma J."/>
        </authorList>
    </citation>
    <scope>NUCLEOTIDE SEQUENCE [LARGE SCALE GENOMIC DNA]</scope>
    <source>
        <strain evidence="3">JCM 18423</strain>
    </source>
</reference>
<dbReference type="Gene3D" id="1.10.540.10">
    <property type="entry name" value="Acyl-CoA dehydrogenase/oxidase, N-terminal domain"/>
    <property type="match status" value="1"/>
</dbReference>
<gene>
    <name evidence="2" type="ORF">GCM10023337_04170</name>
</gene>
<name>A0ABP9LZP5_9BURK</name>
<dbReference type="EMBL" id="BAABKD010000002">
    <property type="protein sequence ID" value="GAA5085445.1"/>
    <property type="molecule type" value="Genomic_DNA"/>
</dbReference>
<evidence type="ECO:0000259" key="1">
    <source>
        <dbReference type="Pfam" id="PF02771"/>
    </source>
</evidence>
<evidence type="ECO:0000313" key="3">
    <source>
        <dbReference type="Proteomes" id="UP001500227"/>
    </source>
</evidence>
<dbReference type="Gene3D" id="2.40.110.10">
    <property type="entry name" value="Butyryl-CoA Dehydrogenase, subunit A, domain 2"/>
    <property type="match status" value="1"/>
</dbReference>
<evidence type="ECO:0000313" key="2">
    <source>
        <dbReference type="EMBL" id="GAA5085445.1"/>
    </source>
</evidence>
<dbReference type="InterPro" id="IPR013786">
    <property type="entry name" value="AcylCoA_DH/ox_N"/>
</dbReference>
<comment type="caution">
    <text evidence="2">The sequence shown here is derived from an EMBL/GenBank/DDBJ whole genome shotgun (WGS) entry which is preliminary data.</text>
</comment>
<dbReference type="PANTHER" id="PTHR43884:SF12">
    <property type="entry name" value="ISOVALERYL-COA DEHYDROGENASE, MITOCHONDRIAL-RELATED"/>
    <property type="match status" value="1"/>
</dbReference>
<dbReference type="Proteomes" id="UP001500227">
    <property type="component" value="Unassembled WGS sequence"/>
</dbReference>
<keyword evidence="3" id="KW-1185">Reference proteome</keyword>
<accession>A0ABP9LZP5</accession>
<protein>
    <submittedName>
        <fullName evidence="2">Acyl-CoA dehydrogenase family protein</fullName>
    </submittedName>
</protein>
<dbReference type="PANTHER" id="PTHR43884">
    <property type="entry name" value="ACYL-COA DEHYDROGENASE"/>
    <property type="match status" value="1"/>
</dbReference>
<dbReference type="InterPro" id="IPR037069">
    <property type="entry name" value="AcylCoA_DH/ox_N_sf"/>
</dbReference>
<dbReference type="InterPro" id="IPR046373">
    <property type="entry name" value="Acyl-CoA_Oxase/DH_mid-dom_sf"/>
</dbReference>